<feature type="compositionally biased region" description="Basic and acidic residues" evidence="2">
    <location>
        <begin position="1"/>
        <end position="16"/>
    </location>
</feature>
<protein>
    <submittedName>
        <fullName evidence="3">Uncharacterized protein</fullName>
    </submittedName>
</protein>
<reference evidence="3 4" key="1">
    <citation type="submission" date="2011-07" db="EMBL/GenBank/DDBJ databases">
        <authorList>
            <person name="Coyne R."/>
            <person name="Brami D."/>
            <person name="Johnson J."/>
            <person name="Hostetler J."/>
            <person name="Hannick L."/>
            <person name="Clark T."/>
            <person name="Cassidy-Hanley D."/>
            <person name="Inman J."/>
        </authorList>
    </citation>
    <scope>NUCLEOTIDE SEQUENCE [LARGE SCALE GENOMIC DNA]</scope>
    <source>
        <strain evidence="3 4">G5</strain>
    </source>
</reference>
<feature type="coiled-coil region" evidence="1">
    <location>
        <begin position="102"/>
        <end position="192"/>
    </location>
</feature>
<proteinExistence type="predicted"/>
<dbReference type="RefSeq" id="XP_004027171.1">
    <property type="nucleotide sequence ID" value="XM_004027122.1"/>
</dbReference>
<keyword evidence="1" id="KW-0175">Coiled coil</keyword>
<evidence type="ECO:0000256" key="2">
    <source>
        <dbReference type="SAM" id="MobiDB-lite"/>
    </source>
</evidence>
<name>G0R3Z5_ICHMU</name>
<feature type="compositionally biased region" description="Polar residues" evidence="2">
    <location>
        <begin position="319"/>
        <end position="339"/>
    </location>
</feature>
<dbReference type="Proteomes" id="UP000008983">
    <property type="component" value="Unassembled WGS sequence"/>
</dbReference>
<evidence type="ECO:0000313" key="4">
    <source>
        <dbReference type="Proteomes" id="UP000008983"/>
    </source>
</evidence>
<sequence>MKKRMEDIVSYKRSEQARISSQQNKKDFEEKNKEELQKTIQIEEHNRKMEEYETRKKIEKQLLKQKMELRNEIIKVKGNQIVKIGGIKIENMTEEDFVSIDINTLYDLKKNVQNKIKEEQENKYKKAFTKLDYDIFFAIKLEERKKQYTEEMQQFKHYIEKEFKQKIMTEALKAFQDKEAQLQKEKEAERNQPFQQQQEQLLSECSWRIVQQKNDVIQTEEISQVQSSKFQQITQVQESDAGWRQNLPKQDEKPVKQEQPAISRGIHGLVANQKTNDDNLWRTKEVQPTQQLTQTKQTVDIGPPKRFINNAIGNQDQMSRKLPQNQQNLQKPTTVVNDNTGGGIFSRNKNFESKQSQGPQISRNTNQKK</sequence>
<feature type="compositionally biased region" description="Polar residues" evidence="2">
    <location>
        <begin position="353"/>
        <end position="369"/>
    </location>
</feature>
<evidence type="ECO:0000256" key="1">
    <source>
        <dbReference type="SAM" id="Coils"/>
    </source>
</evidence>
<dbReference type="EMBL" id="GL984318">
    <property type="protein sequence ID" value="EGR27826.1"/>
    <property type="molecule type" value="Genomic_DNA"/>
</dbReference>
<dbReference type="InParanoid" id="G0R3Z5"/>
<gene>
    <name evidence="3" type="ORF">IMG5_188530</name>
</gene>
<organism evidence="3 4">
    <name type="scientific">Ichthyophthirius multifiliis</name>
    <name type="common">White spot disease agent</name>
    <name type="synonym">Ich</name>
    <dbReference type="NCBI Taxonomy" id="5932"/>
    <lineage>
        <taxon>Eukaryota</taxon>
        <taxon>Sar</taxon>
        <taxon>Alveolata</taxon>
        <taxon>Ciliophora</taxon>
        <taxon>Intramacronucleata</taxon>
        <taxon>Oligohymenophorea</taxon>
        <taxon>Hymenostomatida</taxon>
        <taxon>Ophryoglenina</taxon>
        <taxon>Ichthyophthirius</taxon>
    </lineage>
</organism>
<feature type="region of interest" description="Disordered" evidence="2">
    <location>
        <begin position="1"/>
        <end position="33"/>
    </location>
</feature>
<feature type="region of interest" description="Disordered" evidence="2">
    <location>
        <begin position="319"/>
        <end position="369"/>
    </location>
</feature>
<accession>G0R3Z5</accession>
<dbReference type="AlphaFoldDB" id="G0R3Z5"/>
<dbReference type="GeneID" id="14903888"/>
<evidence type="ECO:0000313" key="3">
    <source>
        <dbReference type="EMBL" id="EGR27826.1"/>
    </source>
</evidence>
<feature type="compositionally biased region" description="Basic and acidic residues" evidence="2">
    <location>
        <begin position="24"/>
        <end position="33"/>
    </location>
</feature>
<keyword evidence="4" id="KW-1185">Reference proteome</keyword>